<dbReference type="AlphaFoldDB" id="A0A3B1BKH2"/>
<dbReference type="EMBL" id="UOGB01000123">
    <property type="protein sequence ID" value="VAX18796.1"/>
    <property type="molecule type" value="Genomic_DNA"/>
</dbReference>
<accession>A0A3B1BKH2</accession>
<reference evidence="1" key="1">
    <citation type="submission" date="2018-06" db="EMBL/GenBank/DDBJ databases">
        <authorList>
            <person name="Zhirakovskaya E."/>
        </authorList>
    </citation>
    <scope>NUCLEOTIDE SEQUENCE</scope>
</reference>
<evidence type="ECO:0000313" key="1">
    <source>
        <dbReference type="EMBL" id="VAX18796.1"/>
    </source>
</evidence>
<sequence length="63" mass="7360">LLTNGFCHHPSGALKFIKSEMKRIRKSDGEGIEEFLFALNAMSVRYERSRLIDVKEIYKSRKN</sequence>
<name>A0A3B1BKH2_9ZZZZ</name>
<proteinExistence type="predicted"/>
<feature type="non-terminal residue" evidence="1">
    <location>
        <position position="1"/>
    </location>
</feature>
<gene>
    <name evidence="1" type="ORF">MNBD_NITROSPINAE03-203</name>
</gene>
<protein>
    <submittedName>
        <fullName evidence="1">Uncharacterized protein</fullName>
    </submittedName>
</protein>
<organism evidence="1">
    <name type="scientific">hydrothermal vent metagenome</name>
    <dbReference type="NCBI Taxonomy" id="652676"/>
    <lineage>
        <taxon>unclassified sequences</taxon>
        <taxon>metagenomes</taxon>
        <taxon>ecological metagenomes</taxon>
    </lineage>
</organism>